<evidence type="ECO:0000313" key="1">
    <source>
        <dbReference type="EMBL" id="MPN37668.1"/>
    </source>
</evidence>
<dbReference type="AlphaFoldDB" id="A0A645HF60"/>
<proteinExistence type="predicted"/>
<name>A0A645HF60_9ZZZZ</name>
<comment type="caution">
    <text evidence="1">The sequence shown here is derived from an EMBL/GenBank/DDBJ whole genome shotgun (WGS) entry which is preliminary data.</text>
</comment>
<reference evidence="1" key="1">
    <citation type="submission" date="2019-08" db="EMBL/GenBank/DDBJ databases">
        <authorList>
            <person name="Kucharzyk K."/>
            <person name="Murdoch R.W."/>
            <person name="Higgins S."/>
            <person name="Loffler F."/>
        </authorList>
    </citation>
    <scope>NUCLEOTIDE SEQUENCE</scope>
</reference>
<dbReference type="EMBL" id="VSSQ01092452">
    <property type="protein sequence ID" value="MPN37668.1"/>
    <property type="molecule type" value="Genomic_DNA"/>
</dbReference>
<sequence>MNLFLRLFKPKNENSKAYRRMKSRGYHGKALKYVTEITDSGDVVIGKDGDIVVKDGSLSVSCGGKLLFKCGEDEVTCGDLMSLDGVVITGLDFVSGTNRSIIAYFKYYRK</sequence>
<gene>
    <name evidence="1" type="ORF">SDC9_185188</name>
</gene>
<protein>
    <submittedName>
        <fullName evidence="1">Uncharacterized protein</fullName>
    </submittedName>
</protein>
<accession>A0A645HF60</accession>
<organism evidence="1">
    <name type="scientific">bioreactor metagenome</name>
    <dbReference type="NCBI Taxonomy" id="1076179"/>
    <lineage>
        <taxon>unclassified sequences</taxon>
        <taxon>metagenomes</taxon>
        <taxon>ecological metagenomes</taxon>
    </lineage>
</organism>